<organism evidence="2 3">
    <name type="scientific">Rhodococcus wratislaviensis</name>
    <name type="common">Tsukamurella wratislaviensis</name>
    <dbReference type="NCBI Taxonomy" id="44752"/>
    <lineage>
        <taxon>Bacteria</taxon>
        <taxon>Bacillati</taxon>
        <taxon>Actinomycetota</taxon>
        <taxon>Actinomycetes</taxon>
        <taxon>Mycobacteriales</taxon>
        <taxon>Nocardiaceae</taxon>
        <taxon>Rhodococcus</taxon>
    </lineage>
</organism>
<gene>
    <name evidence="2" type="ORF">Rhow_007977</name>
</gene>
<reference evidence="2 3" key="1">
    <citation type="submission" date="2018-11" db="EMBL/GenBank/DDBJ databases">
        <title>Microbial catabolism of amino acid.</title>
        <authorList>
            <person name="Hibi M."/>
            <person name="Ogawa J."/>
        </authorList>
    </citation>
    <scope>NUCLEOTIDE SEQUENCE [LARGE SCALE GENOMIC DNA]</scope>
    <source>
        <strain evidence="2 3">C31-06</strain>
    </source>
</reference>
<evidence type="ECO:0000313" key="2">
    <source>
        <dbReference type="EMBL" id="GCE37380.1"/>
    </source>
</evidence>
<dbReference type="AlphaFoldDB" id="A0A402C1B2"/>
<feature type="region of interest" description="Disordered" evidence="1">
    <location>
        <begin position="1"/>
        <end position="23"/>
    </location>
</feature>
<name>A0A402C1B2_RHOWR</name>
<sequence>MDDADRIGPGRRHHGARRKTLVRPQSSIRALWVMAPPPSGF</sequence>
<evidence type="ECO:0000256" key="1">
    <source>
        <dbReference type="SAM" id="MobiDB-lite"/>
    </source>
</evidence>
<feature type="compositionally biased region" description="Basic residues" evidence="1">
    <location>
        <begin position="9"/>
        <end position="21"/>
    </location>
</feature>
<evidence type="ECO:0000313" key="3">
    <source>
        <dbReference type="Proteomes" id="UP000287519"/>
    </source>
</evidence>
<proteinExistence type="predicted"/>
<keyword evidence="3" id="KW-1185">Reference proteome</keyword>
<protein>
    <submittedName>
        <fullName evidence="2">Uncharacterized protein</fullName>
    </submittedName>
</protein>
<dbReference type="Proteomes" id="UP000287519">
    <property type="component" value="Unassembled WGS sequence"/>
</dbReference>
<accession>A0A402C1B2</accession>
<comment type="caution">
    <text evidence="2">The sequence shown here is derived from an EMBL/GenBank/DDBJ whole genome shotgun (WGS) entry which is preliminary data.</text>
</comment>
<dbReference type="EMBL" id="BHYM01000008">
    <property type="protein sequence ID" value="GCE37380.1"/>
    <property type="molecule type" value="Genomic_DNA"/>
</dbReference>